<dbReference type="InterPro" id="IPR048466">
    <property type="entry name" value="DNA_pol3_delta-like_C"/>
</dbReference>
<sequence length="342" mass="38790">MVVNVWKDLKNKKLKPVYLLLGKESYLLQETLQLIIDAALDPSEMDFNLAQYDLSETLLEAAIEDAETLPFLGERRVVILKNPAFLTSEKKKEKLEHRIEKLEEYVNSPAPYTILVIAAPYEKLDERKKITKALKKTAETVEMNGFSEGDTKKWMNELAETHGITLQNEARDMLYMLTAGNLMAISQELSKLSTYTGEGGTITADTVSSLVARTLEQNIFELIEKVVRKDRAKAMQIFYDLLKANEEPIKILSLLINQFRLLLQAKELAALGYGQQQIAGNLKVHPFRVKLALGQAQLFQSSELTAIMNELAEADYVMKTGKMDKKLTIELFLLKLFNRKNA</sequence>
<dbReference type="PANTHER" id="PTHR34388">
    <property type="entry name" value="DNA POLYMERASE III SUBUNIT DELTA"/>
    <property type="match status" value="1"/>
</dbReference>
<dbReference type="Gene3D" id="1.20.272.10">
    <property type="match status" value="1"/>
</dbReference>
<evidence type="ECO:0000256" key="3">
    <source>
        <dbReference type="ARBA" id="ARBA00022679"/>
    </source>
</evidence>
<feature type="domain" description="DNA polymerase III delta N-terminal" evidence="9">
    <location>
        <begin position="18"/>
        <end position="143"/>
    </location>
</feature>
<dbReference type="GO" id="GO:0003677">
    <property type="term" value="F:DNA binding"/>
    <property type="evidence" value="ECO:0007669"/>
    <property type="project" value="InterPro"/>
</dbReference>
<dbReference type="SUPFAM" id="SSF52540">
    <property type="entry name" value="P-loop containing nucleoside triphosphate hydrolases"/>
    <property type="match status" value="1"/>
</dbReference>
<keyword evidence="5" id="KW-0235">DNA replication</keyword>
<evidence type="ECO:0000259" key="9">
    <source>
        <dbReference type="Pfam" id="PF06144"/>
    </source>
</evidence>
<dbReference type="Gene3D" id="1.10.8.60">
    <property type="match status" value="1"/>
</dbReference>
<dbReference type="EC" id="2.7.7.7" evidence="1"/>
<evidence type="ECO:0000256" key="5">
    <source>
        <dbReference type="ARBA" id="ARBA00022705"/>
    </source>
</evidence>
<dbReference type="GO" id="GO:0003887">
    <property type="term" value="F:DNA-directed DNA polymerase activity"/>
    <property type="evidence" value="ECO:0007669"/>
    <property type="project" value="UniProtKB-KW"/>
</dbReference>
<keyword evidence="6" id="KW-0239">DNA-directed DNA polymerase</keyword>
<dbReference type="GO" id="GO:0006261">
    <property type="term" value="P:DNA-templated DNA replication"/>
    <property type="evidence" value="ECO:0007669"/>
    <property type="project" value="TreeGrafter"/>
</dbReference>
<name>A0A084GWR3_METID</name>
<evidence type="ECO:0000313" key="12">
    <source>
        <dbReference type="Proteomes" id="UP000028549"/>
    </source>
</evidence>
<keyword evidence="12" id="KW-1185">Reference proteome</keyword>
<evidence type="ECO:0000313" key="11">
    <source>
        <dbReference type="EMBL" id="KEZ51775.1"/>
    </source>
</evidence>
<comment type="catalytic activity">
    <reaction evidence="8">
        <text>DNA(n) + a 2'-deoxyribonucleoside 5'-triphosphate = DNA(n+1) + diphosphate</text>
        <dbReference type="Rhea" id="RHEA:22508"/>
        <dbReference type="Rhea" id="RHEA-COMP:17339"/>
        <dbReference type="Rhea" id="RHEA-COMP:17340"/>
        <dbReference type="ChEBI" id="CHEBI:33019"/>
        <dbReference type="ChEBI" id="CHEBI:61560"/>
        <dbReference type="ChEBI" id="CHEBI:173112"/>
        <dbReference type="EC" id="2.7.7.7"/>
    </reaction>
</comment>
<dbReference type="RefSeq" id="WP_029566737.1">
    <property type="nucleotide sequence ID" value="NZ_JNVC02000005.1"/>
</dbReference>
<dbReference type="Pfam" id="PF21694">
    <property type="entry name" value="DNA_pol3_delta_C"/>
    <property type="match status" value="1"/>
</dbReference>
<evidence type="ECO:0000256" key="7">
    <source>
        <dbReference type="ARBA" id="ARBA00034754"/>
    </source>
</evidence>
<dbReference type="PANTHER" id="PTHR34388:SF1">
    <property type="entry name" value="DNA POLYMERASE III SUBUNIT DELTA"/>
    <property type="match status" value="1"/>
</dbReference>
<evidence type="ECO:0000256" key="6">
    <source>
        <dbReference type="ARBA" id="ARBA00022932"/>
    </source>
</evidence>
<dbReference type="STRING" id="246786.GS18_0211690"/>
<dbReference type="Pfam" id="PF06144">
    <property type="entry name" value="DNA_pol3_delta"/>
    <property type="match status" value="1"/>
</dbReference>
<dbReference type="InterPro" id="IPR005790">
    <property type="entry name" value="DNA_polIII_delta"/>
</dbReference>
<dbReference type="AlphaFoldDB" id="A0A084GWR3"/>
<dbReference type="OrthoDB" id="9775929at2"/>
<accession>A0A084GWR3</accession>
<dbReference type="GO" id="GO:0009360">
    <property type="term" value="C:DNA polymerase III complex"/>
    <property type="evidence" value="ECO:0007669"/>
    <property type="project" value="InterPro"/>
</dbReference>
<feature type="domain" description="DNA polymerase III delta subunit-like C-terminal" evidence="10">
    <location>
        <begin position="216"/>
        <end position="336"/>
    </location>
</feature>
<dbReference type="NCBIfam" id="TIGR01128">
    <property type="entry name" value="holA"/>
    <property type="match status" value="1"/>
</dbReference>
<dbReference type="InterPro" id="IPR010372">
    <property type="entry name" value="DNA_pol3_delta_N"/>
</dbReference>
<gene>
    <name evidence="11" type="ORF">GS18_0211690</name>
</gene>
<evidence type="ECO:0000259" key="10">
    <source>
        <dbReference type="Pfam" id="PF21694"/>
    </source>
</evidence>
<evidence type="ECO:0000256" key="8">
    <source>
        <dbReference type="ARBA" id="ARBA00049244"/>
    </source>
</evidence>
<evidence type="ECO:0000256" key="1">
    <source>
        <dbReference type="ARBA" id="ARBA00012417"/>
    </source>
</evidence>
<dbReference type="InterPro" id="IPR008921">
    <property type="entry name" value="DNA_pol3_clamp-load_cplx_C"/>
</dbReference>
<dbReference type="SUPFAM" id="SSF48019">
    <property type="entry name" value="post-AAA+ oligomerization domain-like"/>
    <property type="match status" value="1"/>
</dbReference>
<dbReference type="InterPro" id="IPR027417">
    <property type="entry name" value="P-loop_NTPase"/>
</dbReference>
<comment type="similarity">
    <text evidence="7">Belongs to the DNA polymerase HolA subunit family.</text>
</comment>
<evidence type="ECO:0000256" key="4">
    <source>
        <dbReference type="ARBA" id="ARBA00022695"/>
    </source>
</evidence>
<keyword evidence="4" id="KW-0548">Nucleotidyltransferase</keyword>
<evidence type="ECO:0000256" key="2">
    <source>
        <dbReference type="ARBA" id="ARBA00017703"/>
    </source>
</evidence>
<dbReference type="EMBL" id="JNVC02000005">
    <property type="protein sequence ID" value="KEZ51775.1"/>
    <property type="molecule type" value="Genomic_DNA"/>
</dbReference>
<dbReference type="Proteomes" id="UP000028549">
    <property type="component" value="Unassembled WGS sequence"/>
</dbReference>
<reference evidence="11 12" key="1">
    <citation type="journal article" date="2005" name="Int. J. Syst. Evol. Microbiol.">
        <title>Bacillus cibi sp. nov., isolated from jeotgal, a traditional Korean fermented seafood.</title>
        <authorList>
            <person name="Yoon J.H."/>
            <person name="Lee C.H."/>
            <person name="Oh T.K."/>
        </authorList>
    </citation>
    <scope>NUCLEOTIDE SEQUENCE [LARGE SCALE GENOMIC DNA]</scope>
    <source>
        <strain evidence="11 12">DSM 16189</strain>
    </source>
</reference>
<protein>
    <recommendedName>
        <fullName evidence="2">DNA polymerase III subunit delta</fullName>
        <ecNumber evidence="1">2.7.7.7</ecNumber>
    </recommendedName>
</protein>
<keyword evidence="3" id="KW-0808">Transferase</keyword>
<dbReference type="Gene3D" id="3.40.50.300">
    <property type="entry name" value="P-loop containing nucleotide triphosphate hydrolases"/>
    <property type="match status" value="1"/>
</dbReference>
<comment type="caution">
    <text evidence="11">The sequence shown here is derived from an EMBL/GenBank/DDBJ whole genome shotgun (WGS) entry which is preliminary data.</text>
</comment>
<organism evidence="11 12">
    <name type="scientific">Metabacillus indicus</name>
    <name type="common">Bacillus indicus</name>
    <dbReference type="NCBI Taxonomy" id="246786"/>
    <lineage>
        <taxon>Bacteria</taxon>
        <taxon>Bacillati</taxon>
        <taxon>Bacillota</taxon>
        <taxon>Bacilli</taxon>
        <taxon>Bacillales</taxon>
        <taxon>Bacillaceae</taxon>
        <taxon>Metabacillus</taxon>
    </lineage>
</organism>
<proteinExistence type="inferred from homology"/>